<keyword evidence="5" id="KW-0805">Transcription regulation</keyword>
<dbReference type="PIRSF" id="PIRSF038133">
    <property type="entry name" value="HAT_Nua4_EAF3/MRG15"/>
    <property type="match status" value="1"/>
</dbReference>
<comment type="subcellular location">
    <subcellularLocation>
        <location evidence="1">Nucleus</location>
    </subcellularLocation>
</comment>
<dbReference type="FunFam" id="2.30.30.140:FF:000024">
    <property type="entry name" value="Mortality factor 4-like protein 1"/>
    <property type="match status" value="1"/>
</dbReference>
<keyword evidence="2" id="KW-0227">DNA damage</keyword>
<dbReference type="Proteomes" id="UP001075354">
    <property type="component" value="Chromosome 12"/>
</dbReference>
<evidence type="ECO:0000259" key="12">
    <source>
        <dbReference type="SMART" id="SM00298"/>
    </source>
</evidence>
<evidence type="ECO:0000256" key="2">
    <source>
        <dbReference type="ARBA" id="ARBA00022763"/>
    </source>
</evidence>
<dbReference type="GO" id="GO:0006325">
    <property type="term" value="P:chromatin organization"/>
    <property type="evidence" value="ECO:0007669"/>
    <property type="project" value="UniProtKB-KW"/>
</dbReference>
<keyword evidence="14" id="KW-1185">Reference proteome</keyword>
<keyword evidence="9" id="KW-0539">Nucleus</keyword>
<organism evidence="13 14">
    <name type="scientific">Megalurothrips usitatus</name>
    <name type="common">bean blossom thrips</name>
    <dbReference type="NCBI Taxonomy" id="439358"/>
    <lineage>
        <taxon>Eukaryota</taxon>
        <taxon>Metazoa</taxon>
        <taxon>Ecdysozoa</taxon>
        <taxon>Arthropoda</taxon>
        <taxon>Hexapoda</taxon>
        <taxon>Insecta</taxon>
        <taxon>Pterygota</taxon>
        <taxon>Neoptera</taxon>
        <taxon>Paraneoptera</taxon>
        <taxon>Thysanoptera</taxon>
        <taxon>Terebrantia</taxon>
        <taxon>Thripoidea</taxon>
        <taxon>Thripidae</taxon>
        <taxon>Megalurothrips</taxon>
    </lineage>
</organism>
<evidence type="ECO:0000256" key="1">
    <source>
        <dbReference type="ARBA" id="ARBA00004123"/>
    </source>
</evidence>
<dbReference type="PROSITE" id="PS51640">
    <property type="entry name" value="MRG"/>
    <property type="match status" value="1"/>
</dbReference>
<dbReference type="InterPro" id="IPR016197">
    <property type="entry name" value="Chromo-like_dom_sf"/>
</dbReference>
<feature type="region of interest" description="Disordered" evidence="11">
    <location>
        <begin position="105"/>
        <end position="159"/>
    </location>
</feature>
<dbReference type="InterPro" id="IPR053820">
    <property type="entry name" value="MSL3_chromo-like"/>
</dbReference>
<evidence type="ECO:0000256" key="11">
    <source>
        <dbReference type="SAM" id="MobiDB-lite"/>
    </source>
</evidence>
<evidence type="ECO:0000313" key="13">
    <source>
        <dbReference type="EMBL" id="KAJ1522133.1"/>
    </source>
</evidence>
<dbReference type="SMART" id="SM00298">
    <property type="entry name" value="CHROMO"/>
    <property type="match status" value="1"/>
</dbReference>
<feature type="compositionally biased region" description="Low complexity" evidence="11">
    <location>
        <begin position="136"/>
        <end position="149"/>
    </location>
</feature>
<protein>
    <recommendedName>
        <fullName evidence="10">Mortality factor 4-like protein 1</fullName>
    </recommendedName>
</protein>
<dbReference type="GO" id="GO:0006310">
    <property type="term" value="P:DNA recombination"/>
    <property type="evidence" value="ECO:0007669"/>
    <property type="project" value="UniProtKB-KW"/>
</dbReference>
<dbReference type="InterPro" id="IPR000953">
    <property type="entry name" value="Chromo/chromo_shadow_dom"/>
</dbReference>
<evidence type="ECO:0000256" key="8">
    <source>
        <dbReference type="ARBA" id="ARBA00023204"/>
    </source>
</evidence>
<evidence type="ECO:0000256" key="5">
    <source>
        <dbReference type="ARBA" id="ARBA00023015"/>
    </source>
</evidence>
<dbReference type="GO" id="GO:0006355">
    <property type="term" value="P:regulation of DNA-templated transcription"/>
    <property type="evidence" value="ECO:0007669"/>
    <property type="project" value="InterPro"/>
</dbReference>
<dbReference type="Gene3D" id="1.10.274.30">
    <property type="entry name" value="MRG domain"/>
    <property type="match status" value="1"/>
</dbReference>
<proteinExistence type="predicted"/>
<reference evidence="13" key="1">
    <citation type="submission" date="2022-12" db="EMBL/GenBank/DDBJ databases">
        <title>Chromosome-level genome assembly of the bean flower thrips Megalurothrips usitatus.</title>
        <authorList>
            <person name="Ma L."/>
            <person name="Liu Q."/>
            <person name="Li H."/>
            <person name="Cai W."/>
        </authorList>
    </citation>
    <scope>NUCLEOTIDE SEQUENCE</scope>
    <source>
        <strain evidence="13">Cailab_2022a</strain>
    </source>
</reference>
<evidence type="ECO:0000256" key="7">
    <source>
        <dbReference type="ARBA" id="ARBA00023172"/>
    </source>
</evidence>
<evidence type="ECO:0000256" key="3">
    <source>
        <dbReference type="ARBA" id="ARBA00022853"/>
    </source>
</evidence>
<dbReference type="CDD" id="cd18983">
    <property type="entry name" value="CBD_MSL3_like"/>
    <property type="match status" value="1"/>
</dbReference>
<dbReference type="InterPro" id="IPR026541">
    <property type="entry name" value="MRG_dom"/>
</dbReference>
<dbReference type="GO" id="GO:0006281">
    <property type="term" value="P:DNA repair"/>
    <property type="evidence" value="ECO:0007669"/>
    <property type="project" value="UniProtKB-KW"/>
</dbReference>
<dbReference type="Pfam" id="PF22732">
    <property type="entry name" value="MSL3_chromo-like"/>
    <property type="match status" value="1"/>
</dbReference>
<evidence type="ECO:0000256" key="9">
    <source>
        <dbReference type="ARBA" id="ARBA00023242"/>
    </source>
</evidence>
<accession>A0AAV7X874</accession>
<dbReference type="EMBL" id="JAPTSV010000012">
    <property type="protein sequence ID" value="KAJ1522133.1"/>
    <property type="molecule type" value="Genomic_DNA"/>
</dbReference>
<name>A0AAV7X874_9NEOP</name>
<evidence type="ECO:0000256" key="6">
    <source>
        <dbReference type="ARBA" id="ARBA00023163"/>
    </source>
</evidence>
<feature type="domain" description="Chromo" evidence="12">
    <location>
        <begin position="28"/>
        <end position="96"/>
    </location>
</feature>
<dbReference type="InterPro" id="IPR038217">
    <property type="entry name" value="MRG_C_sf"/>
</dbReference>
<gene>
    <name evidence="13" type="ORF">ONE63_002444</name>
</gene>
<dbReference type="Gene3D" id="2.30.30.140">
    <property type="match status" value="1"/>
</dbReference>
<dbReference type="FunFam" id="1.10.274.30:FF:000001">
    <property type="entry name" value="Mortality factor 4-like protein 1"/>
    <property type="match status" value="1"/>
</dbReference>
<dbReference type="AlphaFoldDB" id="A0AAV7X874"/>
<keyword evidence="6" id="KW-0804">Transcription</keyword>
<dbReference type="GO" id="GO:0005634">
    <property type="term" value="C:nucleus"/>
    <property type="evidence" value="ECO:0007669"/>
    <property type="project" value="UniProtKB-SubCell"/>
</dbReference>
<sequence length="342" mass="38507">MVNKNRGGGRGGGGSITSAQKITFKSAVFSGEKVLCFHGPLIYEAKCLKSFVKEKGGVRYFIHYAGWNKNWDEWVPEQRVLKYSDLNLQKQKELLRAHSANPIKKKPIVKAKAGKGDGDSDSRSSTPTLKGGEKGQSSTPSSSQDSSSDVPKKKKSKVDATVETEEQFLSKVEVKVKMPDELKPWLVDDWDLITRQRKLVNLPSKLTVDDIVENYVKMKVSSKSNTPNKESVLMDVVKGIKEYFNVMLGSQLLYKFERAQYSDLLAQHPDKPMSSIYGGIHLLRLFVNLGKNLAYTPLDDKSIQLLLLQIQDFLRYIVKNNATIFSLQDYGIAPPEYQRKII</sequence>
<evidence type="ECO:0000256" key="10">
    <source>
        <dbReference type="ARBA" id="ARBA00071326"/>
    </source>
</evidence>
<dbReference type="InterPro" id="IPR008676">
    <property type="entry name" value="MRG"/>
</dbReference>
<dbReference type="SUPFAM" id="SSF54160">
    <property type="entry name" value="Chromo domain-like"/>
    <property type="match status" value="1"/>
</dbReference>
<dbReference type="GO" id="GO:0035267">
    <property type="term" value="C:NuA4 histone acetyltransferase complex"/>
    <property type="evidence" value="ECO:0007669"/>
    <property type="project" value="TreeGrafter"/>
</dbReference>
<keyword evidence="8" id="KW-0234">DNA repair</keyword>
<keyword evidence="7" id="KW-0233">DNA recombination</keyword>
<dbReference type="Pfam" id="PF05712">
    <property type="entry name" value="MRG"/>
    <property type="match status" value="1"/>
</dbReference>
<dbReference type="PANTHER" id="PTHR10880:SF48">
    <property type="entry name" value="MORTALITY FACTOR 4 LIKE 2"/>
    <property type="match status" value="1"/>
</dbReference>
<keyword evidence="3" id="KW-0156">Chromatin regulator</keyword>
<comment type="caution">
    <text evidence="13">The sequence shown here is derived from an EMBL/GenBank/DDBJ whole genome shotgun (WGS) entry which is preliminary data.</text>
</comment>
<keyword evidence="4" id="KW-0007">Acetylation</keyword>
<evidence type="ECO:0000313" key="14">
    <source>
        <dbReference type="Proteomes" id="UP001075354"/>
    </source>
</evidence>
<dbReference type="PANTHER" id="PTHR10880">
    <property type="entry name" value="MORTALITY FACTOR 4-LIKE PROTEIN"/>
    <property type="match status" value="1"/>
</dbReference>
<evidence type="ECO:0000256" key="4">
    <source>
        <dbReference type="ARBA" id="ARBA00022990"/>
    </source>
</evidence>